<reference evidence="1" key="2">
    <citation type="journal article" date="2023" name="Science">
        <title>Genomic signatures of disease resistance in endangered staghorn corals.</title>
        <authorList>
            <person name="Vollmer S.V."/>
            <person name="Selwyn J.D."/>
            <person name="Despard B.A."/>
            <person name="Roesel C.L."/>
        </authorList>
    </citation>
    <scope>NUCLEOTIDE SEQUENCE</scope>
    <source>
        <strain evidence="1">K2</strain>
    </source>
</reference>
<evidence type="ECO:0000313" key="1">
    <source>
        <dbReference type="EMBL" id="KAK2565675.1"/>
    </source>
</evidence>
<accession>A0AAD9QRB4</accession>
<dbReference type="AlphaFoldDB" id="A0AAD9QRB4"/>
<evidence type="ECO:0000313" key="2">
    <source>
        <dbReference type="Proteomes" id="UP001249851"/>
    </source>
</evidence>
<gene>
    <name evidence="1" type="ORF">P5673_010843</name>
</gene>
<proteinExistence type="predicted"/>
<comment type="caution">
    <text evidence="1">The sequence shown here is derived from an EMBL/GenBank/DDBJ whole genome shotgun (WGS) entry which is preliminary data.</text>
</comment>
<dbReference type="EMBL" id="JARQWQ010000019">
    <property type="protein sequence ID" value="KAK2565675.1"/>
    <property type="molecule type" value="Genomic_DNA"/>
</dbReference>
<reference evidence="1" key="1">
    <citation type="journal article" date="2023" name="G3 (Bethesda)">
        <title>Whole genome assembly and annotation of the endangered Caribbean coral Acropora cervicornis.</title>
        <authorList>
            <person name="Selwyn J.D."/>
            <person name="Vollmer S.V."/>
        </authorList>
    </citation>
    <scope>NUCLEOTIDE SEQUENCE</scope>
    <source>
        <strain evidence="1">K2</strain>
    </source>
</reference>
<keyword evidence="2" id="KW-1185">Reference proteome</keyword>
<sequence length="62" mass="7293">MSNPLAKNVGPLWRPRRENNTAERLRNCCIRSPSPWLSETWNITLMALWLTIDFSYVHSLHV</sequence>
<protein>
    <submittedName>
        <fullName evidence="1">Uncharacterized protein</fullName>
    </submittedName>
</protein>
<name>A0AAD9QRB4_ACRCE</name>
<dbReference type="Proteomes" id="UP001249851">
    <property type="component" value="Unassembled WGS sequence"/>
</dbReference>
<organism evidence="1 2">
    <name type="scientific">Acropora cervicornis</name>
    <name type="common">Staghorn coral</name>
    <dbReference type="NCBI Taxonomy" id="6130"/>
    <lineage>
        <taxon>Eukaryota</taxon>
        <taxon>Metazoa</taxon>
        <taxon>Cnidaria</taxon>
        <taxon>Anthozoa</taxon>
        <taxon>Hexacorallia</taxon>
        <taxon>Scleractinia</taxon>
        <taxon>Astrocoeniina</taxon>
        <taxon>Acroporidae</taxon>
        <taxon>Acropora</taxon>
    </lineage>
</organism>